<dbReference type="SUPFAM" id="SSF144091">
    <property type="entry name" value="Rhomboid-like"/>
    <property type="match status" value="1"/>
</dbReference>
<feature type="transmembrane region" description="Helical" evidence="5">
    <location>
        <begin position="160"/>
        <end position="177"/>
    </location>
</feature>
<comment type="subcellular location">
    <subcellularLocation>
        <location evidence="1">Membrane</location>
        <topology evidence="1">Multi-pass membrane protein</topology>
    </subcellularLocation>
</comment>
<keyword evidence="7" id="KW-0378">Hydrolase</keyword>
<dbReference type="Proteomes" id="UP000509383">
    <property type="component" value="Chromosome"/>
</dbReference>
<evidence type="ECO:0000313" key="10">
    <source>
        <dbReference type="Proteomes" id="UP001054892"/>
    </source>
</evidence>
<evidence type="ECO:0000313" key="9">
    <source>
        <dbReference type="Proteomes" id="UP000509383"/>
    </source>
</evidence>
<keyword evidence="4 5" id="KW-0472">Membrane</keyword>
<organism evidence="7 9">
    <name type="scientific">Pseudomonas tohonis</name>
    <dbReference type="NCBI Taxonomy" id="2725477"/>
    <lineage>
        <taxon>Bacteria</taxon>
        <taxon>Pseudomonadati</taxon>
        <taxon>Pseudomonadota</taxon>
        <taxon>Gammaproteobacteria</taxon>
        <taxon>Pseudomonadales</taxon>
        <taxon>Pseudomonadaceae</taxon>
        <taxon>Pseudomonas</taxon>
    </lineage>
</organism>
<sequence>MTRWAGPRIRLLAGIAGLMLLLQLANSLSGQALNAWGLLPRHLDGLPGILFAPWLHGSWAHLASNLPGLLVLGWLAMLGGIRAFLLASASIILGSGLLVWLFGRTGMHVGASGWLFGLWALLLVRAWFQRSWLDLLVAALVLFYYGGWVSGLLPQSGVSFEYHIAGALCGGLYAALARPRRTT</sequence>
<feature type="transmembrane region" description="Helical" evidence="5">
    <location>
        <begin position="83"/>
        <end position="103"/>
    </location>
</feature>
<dbReference type="GO" id="GO:0006508">
    <property type="term" value="P:proteolysis"/>
    <property type="evidence" value="ECO:0007669"/>
    <property type="project" value="UniProtKB-KW"/>
</dbReference>
<reference evidence="7 9" key="1">
    <citation type="submission" date="2020-05" db="EMBL/GenBank/DDBJ databases">
        <title>Characterization of novel class B3 metallo-beta-lactamase from novel Pseudomonas species.</title>
        <authorList>
            <person name="Yamada K."/>
            <person name="Aoki K."/>
            <person name="Ishii Y."/>
        </authorList>
    </citation>
    <scope>NUCLEOTIDE SEQUENCE [LARGE SCALE GENOMIC DNA]</scope>
    <source>
        <strain evidence="7 9">TUM18999</strain>
        <strain evidence="8 10">TUM20286</strain>
    </source>
</reference>
<feature type="transmembrane region" description="Helical" evidence="5">
    <location>
        <begin position="51"/>
        <end position="76"/>
    </location>
</feature>
<keyword evidence="2 5" id="KW-0812">Transmembrane</keyword>
<evidence type="ECO:0000256" key="2">
    <source>
        <dbReference type="ARBA" id="ARBA00022692"/>
    </source>
</evidence>
<evidence type="ECO:0000256" key="1">
    <source>
        <dbReference type="ARBA" id="ARBA00004141"/>
    </source>
</evidence>
<proteinExistence type="predicted"/>
<name>A0A6J4E0H4_9PSED</name>
<keyword evidence="10" id="KW-1185">Reference proteome</keyword>
<feature type="domain" description="Peptidase S54 rhomboid" evidence="6">
    <location>
        <begin position="49"/>
        <end position="178"/>
    </location>
</feature>
<dbReference type="Proteomes" id="UP001054892">
    <property type="component" value="Unassembled WGS sequence"/>
</dbReference>
<evidence type="ECO:0000313" key="8">
    <source>
        <dbReference type="EMBL" id="GJN55245.1"/>
    </source>
</evidence>
<evidence type="ECO:0000256" key="4">
    <source>
        <dbReference type="ARBA" id="ARBA00023136"/>
    </source>
</evidence>
<feature type="transmembrane region" description="Helical" evidence="5">
    <location>
        <begin position="135"/>
        <end position="154"/>
    </location>
</feature>
<dbReference type="EMBL" id="BQKM01000017">
    <property type="protein sequence ID" value="GJN55245.1"/>
    <property type="molecule type" value="Genomic_DNA"/>
</dbReference>
<feature type="transmembrane region" description="Helical" evidence="5">
    <location>
        <begin position="109"/>
        <end position="128"/>
    </location>
</feature>
<dbReference type="EMBL" id="AP023189">
    <property type="protein sequence ID" value="BCG23267.1"/>
    <property type="molecule type" value="Genomic_DNA"/>
</dbReference>
<protein>
    <submittedName>
        <fullName evidence="7">Rhomboid family intramembrane serine protease</fullName>
    </submittedName>
</protein>
<dbReference type="Gene3D" id="1.20.1540.10">
    <property type="entry name" value="Rhomboid-like"/>
    <property type="match status" value="1"/>
</dbReference>
<evidence type="ECO:0000259" key="6">
    <source>
        <dbReference type="Pfam" id="PF01694"/>
    </source>
</evidence>
<dbReference type="GO" id="GO:0016020">
    <property type="term" value="C:membrane"/>
    <property type="evidence" value="ECO:0007669"/>
    <property type="project" value="UniProtKB-SubCell"/>
</dbReference>
<keyword evidence="7" id="KW-0645">Protease</keyword>
<evidence type="ECO:0000256" key="5">
    <source>
        <dbReference type="SAM" id="Phobius"/>
    </source>
</evidence>
<dbReference type="KEGG" id="ptw:TUM18999_14580"/>
<dbReference type="AlphaFoldDB" id="A0A6J4E0H4"/>
<accession>A0A6J4E0H4</accession>
<keyword evidence="3 5" id="KW-1133">Transmembrane helix</keyword>
<dbReference type="InterPro" id="IPR035952">
    <property type="entry name" value="Rhomboid-like_sf"/>
</dbReference>
<gene>
    <name evidence="7" type="ORF">TUM18999_14580</name>
    <name evidence="8" type="ORF">TUM20286_49970</name>
</gene>
<dbReference type="InterPro" id="IPR022764">
    <property type="entry name" value="Peptidase_S54_rhomboid_dom"/>
</dbReference>
<evidence type="ECO:0000256" key="3">
    <source>
        <dbReference type="ARBA" id="ARBA00022989"/>
    </source>
</evidence>
<dbReference type="Pfam" id="PF01694">
    <property type="entry name" value="Rhomboid"/>
    <property type="match status" value="1"/>
</dbReference>
<evidence type="ECO:0000313" key="7">
    <source>
        <dbReference type="EMBL" id="BCG23267.1"/>
    </source>
</evidence>
<dbReference type="GO" id="GO:0004252">
    <property type="term" value="F:serine-type endopeptidase activity"/>
    <property type="evidence" value="ECO:0007669"/>
    <property type="project" value="InterPro"/>
</dbReference>